<evidence type="ECO:0000313" key="3">
    <source>
        <dbReference type="EMBL" id="RZC54467.1"/>
    </source>
</evidence>
<evidence type="ECO:0000313" key="4">
    <source>
        <dbReference type="Proteomes" id="UP000316621"/>
    </source>
</evidence>
<dbReference type="STRING" id="3469.A0A4Y7J0X6"/>
<reference evidence="3 4" key="1">
    <citation type="journal article" date="2018" name="Science">
        <title>The opium poppy genome and morphinan production.</title>
        <authorList>
            <person name="Guo L."/>
            <person name="Winzer T."/>
            <person name="Yang X."/>
            <person name="Li Y."/>
            <person name="Ning Z."/>
            <person name="He Z."/>
            <person name="Teodor R."/>
            <person name="Lu Y."/>
            <person name="Bowser T.A."/>
            <person name="Graham I.A."/>
            <person name="Ye K."/>
        </authorList>
    </citation>
    <scope>NUCLEOTIDE SEQUENCE [LARGE SCALE GENOMIC DNA]</scope>
    <source>
        <strain evidence="4">cv. HN1</strain>
        <tissue evidence="3">Leaves</tissue>
    </source>
</reference>
<dbReference type="InterPro" id="IPR011990">
    <property type="entry name" value="TPR-like_helical_dom_sf"/>
</dbReference>
<dbReference type="AlphaFoldDB" id="A0A4Y7J0X6"/>
<feature type="domain" description="J" evidence="2">
    <location>
        <begin position="1034"/>
        <end position="1119"/>
    </location>
</feature>
<keyword evidence="4" id="KW-1185">Reference proteome</keyword>
<evidence type="ECO:0000259" key="2">
    <source>
        <dbReference type="PROSITE" id="PS50076"/>
    </source>
</evidence>
<dbReference type="SUPFAM" id="SSF46565">
    <property type="entry name" value="Chaperone J-domain"/>
    <property type="match status" value="1"/>
</dbReference>
<dbReference type="InterPro" id="IPR019734">
    <property type="entry name" value="TPR_rpt"/>
</dbReference>
<dbReference type="PROSITE" id="PS50076">
    <property type="entry name" value="DNAJ_2"/>
    <property type="match status" value="1"/>
</dbReference>
<dbReference type="PANTHER" id="PTHR45181">
    <property type="entry name" value="HEAT SHOCK PROTEIN DNAJ WITH TETRATRICOPEPTIDE REPEAT-CONTAINING PROTEIN"/>
    <property type="match status" value="1"/>
</dbReference>
<feature type="region of interest" description="Disordered" evidence="1">
    <location>
        <begin position="420"/>
        <end position="467"/>
    </location>
</feature>
<dbReference type="PRINTS" id="PR00625">
    <property type="entry name" value="JDOMAIN"/>
</dbReference>
<dbReference type="Gramene" id="RZC54467">
    <property type="protein sequence ID" value="RZC54467"/>
    <property type="gene ID" value="C5167_013314"/>
</dbReference>
<sequence length="1164" mass="126465">MECNSEDGGFVFGANWSSSSGTSSNSNANSRKSSGDFGANVRTLFPEDLRKLHSIFPYLGKSINSEKSYGVDGKPVFNNLQNEVGKLNTAETSRVGDDAEKTGKESDATKTFSSSGHNANFVFGGATSKVIALGENEEKIRKLPDKIKELNIDNANAESGGAVEKIIKPTFHDNDKKPGLVFGGSIKNEGSGNGDGLEKNYNSSIKFGENSSHALGANHSNAGSFGRSTESKLATPEELTKVPNVKNGVGDSGYLPDKESRFPFSGILTKDTSHGISKNPTFIGPGKNLEFSSKVGSSKKNVSSKKKGRGKVMPLMAPVQQWGINHSFPNENSLQDTPLSPGMGFCHSPVRCTPSEDISAATSLYQFSGLGSVRSDKYFNLDGSCISSSTHANPSQSLNMKEDITEHREVDKEGFRNHVERQHSSRSSLEEFESAAESEDGGLRSSRTDKFVVNNDSTSASSETETGIASNLEAQASEGRQGSFPASRLEGVGNANFTFAASNSTQEQLSVMKRQYSRKKSQTKMGSGQDSYYNTSIAPIQLPFPSVPISGVGNGSFLLGPELALKGHSPITPSTEDTTSQAGKLIVNQGGFVSTVSAIAATKEACEKWRLRGNKAYANGDLSKAEDYYTRGVNCISTSETSESLLKALAMCYSNRAAARMSSGRMREALGDCTMASTLDPSFLKVLVRAANCHLALGETEDALKYFKRCLHSGAGVSLDQKVMTEASNGLEKTQQVEELIGSCADLLQRRTPSDAEHVLQQISDALPISPYSEKLFEMKGEALFLLRKYEEVVQMCEQSLSSAEVNCASVSADSKLKNLGHDKANKTSPARLWQWRLISLSYFYLGWLEESLEYLEKLELAGSAAEKFESKTMDSSNSLLPIVRELLSHKAAGNEAFQSGKHSEAIDHYTSALSCNIESRPFGAICFCNRAAAYKALGQIPDAITDCTLAIALDGSYSKAISRKAALHEMIRDYGQAAKDLQRLISVLEKQTDDNRNRSRTLARPVSPVNDLTEARLQLSSIEEEAKKAVPLDMYLILGVEPSATASDIKKAYRKAALKHHPDKAGQFLARSENGDDALWKDIAEEVYKDADRLFKMIGEAYAVLSDPAKRSRYDLEETRNSQKRGNGSSSSLRTPSSSTDVHSYPFERSGSSRRQWQEMRRK</sequence>
<dbReference type="OrthoDB" id="10250354at2759"/>
<gene>
    <name evidence="3" type="ORF">C5167_013314</name>
</gene>
<dbReference type="PROSITE" id="PS00636">
    <property type="entry name" value="DNAJ_1"/>
    <property type="match status" value="1"/>
</dbReference>
<name>A0A4Y7J0X6_PAPSO</name>
<dbReference type="EMBL" id="CM010717">
    <property type="protein sequence ID" value="RZC54467.1"/>
    <property type="molecule type" value="Genomic_DNA"/>
</dbReference>
<feature type="compositionally biased region" description="Low complexity" evidence="1">
    <location>
        <begin position="15"/>
        <end position="32"/>
    </location>
</feature>
<organism evidence="3 4">
    <name type="scientific">Papaver somniferum</name>
    <name type="common">Opium poppy</name>
    <dbReference type="NCBI Taxonomy" id="3469"/>
    <lineage>
        <taxon>Eukaryota</taxon>
        <taxon>Viridiplantae</taxon>
        <taxon>Streptophyta</taxon>
        <taxon>Embryophyta</taxon>
        <taxon>Tracheophyta</taxon>
        <taxon>Spermatophyta</taxon>
        <taxon>Magnoliopsida</taxon>
        <taxon>Ranunculales</taxon>
        <taxon>Papaveraceae</taxon>
        <taxon>Papaveroideae</taxon>
        <taxon>Papaver</taxon>
    </lineage>
</organism>
<dbReference type="SUPFAM" id="SSF48452">
    <property type="entry name" value="TPR-like"/>
    <property type="match status" value="2"/>
</dbReference>
<dbReference type="Gene3D" id="1.25.40.10">
    <property type="entry name" value="Tetratricopeptide repeat domain"/>
    <property type="match status" value="2"/>
</dbReference>
<dbReference type="InterPro" id="IPR036869">
    <property type="entry name" value="J_dom_sf"/>
</dbReference>
<dbReference type="Pfam" id="PF00226">
    <property type="entry name" value="DnaJ"/>
    <property type="match status" value="1"/>
</dbReference>
<accession>A0A4Y7J0X6</accession>
<dbReference type="PANTHER" id="PTHR45181:SF4">
    <property type="entry name" value="HEAT SHOCK PROTEIN DNAJ WITH TETRATRICOPEPTIDE REPEAT-CONTAINING PROTEIN"/>
    <property type="match status" value="1"/>
</dbReference>
<dbReference type="SMART" id="SM00271">
    <property type="entry name" value="DnaJ"/>
    <property type="match status" value="1"/>
</dbReference>
<feature type="compositionally biased region" description="Low complexity" evidence="1">
    <location>
        <begin position="1130"/>
        <end position="1140"/>
    </location>
</feature>
<dbReference type="CDD" id="cd06257">
    <property type="entry name" value="DnaJ"/>
    <property type="match status" value="1"/>
</dbReference>
<protein>
    <recommendedName>
        <fullName evidence="2">J domain-containing protein</fullName>
    </recommendedName>
</protein>
<dbReference type="Gene3D" id="1.10.287.110">
    <property type="entry name" value="DnaJ domain"/>
    <property type="match status" value="1"/>
</dbReference>
<feature type="region of interest" description="Disordered" evidence="1">
    <location>
        <begin position="1115"/>
        <end position="1164"/>
    </location>
</feature>
<proteinExistence type="predicted"/>
<feature type="compositionally biased region" description="Acidic residues" evidence="1">
    <location>
        <begin position="430"/>
        <end position="440"/>
    </location>
</feature>
<feature type="region of interest" description="Disordered" evidence="1">
    <location>
        <begin position="92"/>
        <end position="112"/>
    </location>
</feature>
<dbReference type="InterPro" id="IPR018253">
    <property type="entry name" value="DnaJ_domain_CS"/>
</dbReference>
<evidence type="ECO:0000256" key="1">
    <source>
        <dbReference type="SAM" id="MobiDB-lite"/>
    </source>
</evidence>
<feature type="compositionally biased region" description="Basic and acidic residues" evidence="1">
    <location>
        <begin position="94"/>
        <end position="108"/>
    </location>
</feature>
<feature type="region of interest" description="Disordered" evidence="1">
    <location>
        <begin position="13"/>
        <end position="37"/>
    </location>
</feature>
<feature type="compositionally biased region" description="Polar residues" evidence="1">
    <location>
        <begin position="454"/>
        <end position="467"/>
    </location>
</feature>
<dbReference type="Proteomes" id="UP000316621">
    <property type="component" value="Chromosome 3"/>
</dbReference>
<dbReference type="SMART" id="SM00028">
    <property type="entry name" value="TPR"/>
    <property type="match status" value="7"/>
</dbReference>
<dbReference type="InterPro" id="IPR001623">
    <property type="entry name" value="DnaJ_domain"/>
</dbReference>